<evidence type="ECO:0000259" key="10">
    <source>
        <dbReference type="PROSITE" id="PS50011"/>
    </source>
</evidence>
<evidence type="ECO:0000259" key="11">
    <source>
        <dbReference type="PROSITE" id="PS51746"/>
    </source>
</evidence>
<keyword evidence="13" id="KW-1185">Reference proteome</keyword>
<reference evidence="12 13" key="1">
    <citation type="submission" date="2024-06" db="EMBL/GenBank/DDBJ databases">
        <authorList>
            <person name="Chen R.Y."/>
        </authorList>
    </citation>
    <scope>NUCLEOTIDE SEQUENCE [LARGE SCALE GENOMIC DNA]</scope>
    <source>
        <strain evidence="12 13">D2</strain>
    </source>
</reference>
<evidence type="ECO:0000256" key="8">
    <source>
        <dbReference type="ARBA" id="ARBA00048679"/>
    </source>
</evidence>
<keyword evidence="4" id="KW-0547">Nucleotide-binding</keyword>
<comment type="catalytic activity">
    <reaction evidence="7">
        <text>L-threonyl-[protein] + ATP = O-phospho-L-threonyl-[protein] + ADP + H(+)</text>
        <dbReference type="Rhea" id="RHEA:46608"/>
        <dbReference type="Rhea" id="RHEA-COMP:11060"/>
        <dbReference type="Rhea" id="RHEA-COMP:11605"/>
        <dbReference type="ChEBI" id="CHEBI:15378"/>
        <dbReference type="ChEBI" id="CHEBI:30013"/>
        <dbReference type="ChEBI" id="CHEBI:30616"/>
        <dbReference type="ChEBI" id="CHEBI:61977"/>
        <dbReference type="ChEBI" id="CHEBI:456216"/>
        <dbReference type="EC" id="2.7.11.1"/>
    </reaction>
</comment>
<feature type="domain" description="Protein kinase" evidence="10">
    <location>
        <begin position="266"/>
        <end position="522"/>
    </location>
</feature>
<dbReference type="InterPro" id="IPR036457">
    <property type="entry name" value="PPM-type-like_dom_sf"/>
</dbReference>
<dbReference type="Proteomes" id="UP001467690">
    <property type="component" value="Unassembled WGS sequence"/>
</dbReference>
<dbReference type="InterPro" id="IPR008271">
    <property type="entry name" value="Ser/Thr_kinase_AS"/>
</dbReference>
<keyword evidence="9" id="KW-0812">Transmembrane</keyword>
<dbReference type="SUPFAM" id="SSF56112">
    <property type="entry name" value="Protein kinase-like (PK-like)"/>
    <property type="match status" value="1"/>
</dbReference>
<dbReference type="CDD" id="cd14014">
    <property type="entry name" value="STKc_PknB_like"/>
    <property type="match status" value="1"/>
</dbReference>
<dbReference type="PANTHER" id="PTHR24356">
    <property type="entry name" value="SERINE/THREONINE-PROTEIN KINASE"/>
    <property type="match status" value="1"/>
</dbReference>
<keyword evidence="9" id="KW-0472">Membrane</keyword>
<dbReference type="SUPFAM" id="SSF81606">
    <property type="entry name" value="PP2C-like"/>
    <property type="match status" value="1"/>
</dbReference>
<dbReference type="SMART" id="SM00331">
    <property type="entry name" value="PP2C_SIG"/>
    <property type="match status" value="1"/>
</dbReference>
<evidence type="ECO:0000313" key="12">
    <source>
        <dbReference type="EMBL" id="MER2493106.1"/>
    </source>
</evidence>
<dbReference type="PROSITE" id="PS50011">
    <property type="entry name" value="PROTEIN_KINASE_DOM"/>
    <property type="match status" value="1"/>
</dbReference>
<evidence type="ECO:0000256" key="4">
    <source>
        <dbReference type="ARBA" id="ARBA00022741"/>
    </source>
</evidence>
<dbReference type="SMART" id="SM00220">
    <property type="entry name" value="S_TKc"/>
    <property type="match status" value="1"/>
</dbReference>
<dbReference type="Pfam" id="PF13672">
    <property type="entry name" value="PP2C_2"/>
    <property type="match status" value="1"/>
</dbReference>
<comment type="catalytic activity">
    <reaction evidence="8">
        <text>L-seryl-[protein] + ATP = O-phospho-L-seryl-[protein] + ADP + H(+)</text>
        <dbReference type="Rhea" id="RHEA:17989"/>
        <dbReference type="Rhea" id="RHEA-COMP:9863"/>
        <dbReference type="Rhea" id="RHEA-COMP:11604"/>
        <dbReference type="ChEBI" id="CHEBI:15378"/>
        <dbReference type="ChEBI" id="CHEBI:29999"/>
        <dbReference type="ChEBI" id="CHEBI:30616"/>
        <dbReference type="ChEBI" id="CHEBI:83421"/>
        <dbReference type="ChEBI" id="CHEBI:456216"/>
        <dbReference type="EC" id="2.7.11.1"/>
    </reaction>
</comment>
<dbReference type="EMBL" id="JBELOE010000254">
    <property type="protein sequence ID" value="MER2493106.1"/>
    <property type="molecule type" value="Genomic_DNA"/>
</dbReference>
<dbReference type="Gene3D" id="3.60.40.10">
    <property type="entry name" value="PPM-type phosphatase domain"/>
    <property type="match status" value="1"/>
</dbReference>
<evidence type="ECO:0000313" key="13">
    <source>
        <dbReference type="Proteomes" id="UP001467690"/>
    </source>
</evidence>
<protein>
    <recommendedName>
        <fullName evidence="1">non-specific serine/threonine protein kinase</fullName>
        <ecNumber evidence="1">2.7.11.1</ecNumber>
    </recommendedName>
</protein>
<dbReference type="GO" id="GO:0016301">
    <property type="term" value="F:kinase activity"/>
    <property type="evidence" value="ECO:0007669"/>
    <property type="project" value="UniProtKB-KW"/>
</dbReference>
<sequence length="571" mass="64975">MKSTLSIEIGGSSIAGVKPVNQDAFAAQIPKGQALDFKGVAVAIADGISSSRRSQEAAQLCVTQFITDYYSTPDTWNVNKSAARILTALNSWLHNENRKKTDDGLVCTLSTLVIKSCTAHLFHIGDSRIYRMHDGDFHCLTRDHVHGSRSENFLTRAMGIDSHLEVDYQTVDDLKVGDYFILSTDGLHNFVNESTICKMVSQAEDLVKAAEELAAMAVENGSDDNISCVILRIDSLPHEDVEEAHRRISKLVIPPVLEAGQSIDGFTVRRVLFSGTRSHVFLVEDQDKNQFALKMPSHGYRDEPEYLDGFLREEWIGTRLKHRNVMRIHARPENSPFMYHLCEYLGGQNLRQWMMDNPKPSLDEVRKIITEVVHALRYFQRNGMVHRDLKPENVIIDKFGQIKVIDFGTVAVEGLEDILSPIEETCPVGSVDYIAPEYLMGHKGTFQADLYSVAVMFYEMYVGQLPFELGNLRNKIPDNYNFWRYRSAKDYRVDAPKWLDIALEKATSPNPSYRHQAFSEFLADISSPNQTLMRRYESKPLIERNPIQFWKISSLLLFVSNLLLIYLLLNR</sequence>
<organism evidence="12 13">
    <name type="scientific">Catenovulum sediminis</name>
    <dbReference type="NCBI Taxonomy" id="1740262"/>
    <lineage>
        <taxon>Bacteria</taxon>
        <taxon>Pseudomonadati</taxon>
        <taxon>Pseudomonadota</taxon>
        <taxon>Gammaproteobacteria</taxon>
        <taxon>Alteromonadales</taxon>
        <taxon>Alteromonadaceae</taxon>
        <taxon>Catenovulum</taxon>
    </lineage>
</organism>
<proteinExistence type="predicted"/>
<evidence type="ECO:0000256" key="9">
    <source>
        <dbReference type="SAM" id="Phobius"/>
    </source>
</evidence>
<dbReference type="Pfam" id="PF00069">
    <property type="entry name" value="Pkinase"/>
    <property type="match status" value="1"/>
</dbReference>
<evidence type="ECO:0000256" key="7">
    <source>
        <dbReference type="ARBA" id="ARBA00047899"/>
    </source>
</evidence>
<keyword evidence="5 12" id="KW-0418">Kinase</keyword>
<feature type="domain" description="PPM-type phosphatase" evidence="11">
    <location>
        <begin position="8"/>
        <end position="233"/>
    </location>
</feature>
<evidence type="ECO:0000256" key="1">
    <source>
        <dbReference type="ARBA" id="ARBA00012513"/>
    </source>
</evidence>
<evidence type="ECO:0000256" key="5">
    <source>
        <dbReference type="ARBA" id="ARBA00022777"/>
    </source>
</evidence>
<keyword evidence="9" id="KW-1133">Transmembrane helix</keyword>
<dbReference type="InterPro" id="IPR000719">
    <property type="entry name" value="Prot_kinase_dom"/>
</dbReference>
<evidence type="ECO:0000256" key="3">
    <source>
        <dbReference type="ARBA" id="ARBA00022679"/>
    </source>
</evidence>
<keyword evidence="6" id="KW-0067">ATP-binding</keyword>
<gene>
    <name evidence="12" type="ORF">ABS311_14585</name>
</gene>
<dbReference type="InterPro" id="IPR050236">
    <property type="entry name" value="Ser_Thr_kinase_AGC"/>
</dbReference>
<dbReference type="Gene3D" id="1.10.510.10">
    <property type="entry name" value="Transferase(Phosphotransferase) domain 1"/>
    <property type="match status" value="1"/>
</dbReference>
<name>A0ABV1RK41_9ALTE</name>
<evidence type="ECO:0000256" key="2">
    <source>
        <dbReference type="ARBA" id="ARBA00022527"/>
    </source>
</evidence>
<accession>A0ABV1RK41</accession>
<dbReference type="EC" id="2.7.11.1" evidence="1"/>
<dbReference type="GO" id="GO:0004722">
    <property type="term" value="F:protein serine/threonine phosphatase activity"/>
    <property type="evidence" value="ECO:0007669"/>
    <property type="project" value="UniProtKB-EC"/>
</dbReference>
<dbReference type="PROSITE" id="PS51746">
    <property type="entry name" value="PPM_2"/>
    <property type="match status" value="1"/>
</dbReference>
<dbReference type="PROSITE" id="PS00108">
    <property type="entry name" value="PROTEIN_KINASE_ST"/>
    <property type="match status" value="1"/>
</dbReference>
<keyword evidence="3 12" id="KW-0808">Transferase</keyword>
<dbReference type="InterPro" id="IPR001932">
    <property type="entry name" value="PPM-type_phosphatase-like_dom"/>
</dbReference>
<dbReference type="CDD" id="cd00143">
    <property type="entry name" value="PP2Cc"/>
    <property type="match status" value="1"/>
</dbReference>
<keyword evidence="12" id="KW-0378">Hydrolase</keyword>
<evidence type="ECO:0000256" key="6">
    <source>
        <dbReference type="ARBA" id="ARBA00022840"/>
    </source>
</evidence>
<keyword evidence="2" id="KW-0723">Serine/threonine-protein kinase</keyword>
<dbReference type="RefSeq" id="WP_350402455.1">
    <property type="nucleotide sequence ID" value="NZ_JBELOE010000254.1"/>
</dbReference>
<comment type="caution">
    <text evidence="12">The sequence shown here is derived from an EMBL/GenBank/DDBJ whole genome shotgun (WGS) entry which is preliminary data.</text>
</comment>
<feature type="transmembrane region" description="Helical" evidence="9">
    <location>
        <begin position="549"/>
        <end position="569"/>
    </location>
</feature>
<dbReference type="SMART" id="SM00332">
    <property type="entry name" value="PP2Cc"/>
    <property type="match status" value="1"/>
</dbReference>
<dbReference type="InterPro" id="IPR011009">
    <property type="entry name" value="Kinase-like_dom_sf"/>
</dbReference>